<dbReference type="RefSeq" id="XP_041538578.1">
    <property type="nucleotide sequence ID" value="XM_041684388.1"/>
</dbReference>
<evidence type="ECO:0000313" key="10">
    <source>
        <dbReference type="EMBL" id="BCR94812.1"/>
    </source>
</evidence>
<proteinExistence type="inferred from homology"/>
<keyword evidence="11" id="KW-1185">Reference proteome</keyword>
<evidence type="ECO:0000256" key="1">
    <source>
        <dbReference type="ARBA" id="ARBA00004141"/>
    </source>
</evidence>
<evidence type="ECO:0000256" key="5">
    <source>
        <dbReference type="ARBA" id="ARBA00022989"/>
    </source>
</evidence>
<dbReference type="InterPro" id="IPR050291">
    <property type="entry name" value="CDF_Transporter"/>
</dbReference>
<dbReference type="GO" id="GO:0098771">
    <property type="term" value="P:inorganic ion homeostasis"/>
    <property type="evidence" value="ECO:0007669"/>
    <property type="project" value="UniProtKB-ARBA"/>
</dbReference>
<evidence type="ECO:0000313" key="11">
    <source>
        <dbReference type="Proteomes" id="UP000661280"/>
    </source>
</evidence>
<evidence type="ECO:0000256" key="3">
    <source>
        <dbReference type="ARBA" id="ARBA00022448"/>
    </source>
</evidence>
<feature type="region of interest" description="Disordered" evidence="8">
    <location>
        <begin position="161"/>
        <end position="189"/>
    </location>
</feature>
<keyword evidence="5" id="KW-1133">Transmembrane helix</keyword>
<dbReference type="AlphaFoldDB" id="A0A7R7W1S3"/>
<dbReference type="NCBIfam" id="TIGR01297">
    <property type="entry name" value="CDF"/>
    <property type="match status" value="1"/>
</dbReference>
<accession>A0A7R7W1S3</accession>
<dbReference type="Gene3D" id="3.30.70.1350">
    <property type="entry name" value="Cation efflux protein, cytoplasmic domain"/>
    <property type="match status" value="1"/>
</dbReference>
<evidence type="ECO:0000256" key="4">
    <source>
        <dbReference type="ARBA" id="ARBA00022692"/>
    </source>
</evidence>
<feature type="domain" description="Cation efflux protein transmembrane" evidence="9">
    <location>
        <begin position="207"/>
        <end position="424"/>
    </location>
</feature>
<comment type="subcellular location">
    <subcellularLocation>
        <location evidence="1">Membrane</location>
        <topology evidence="1">Multi-pass membrane protein</topology>
    </subcellularLocation>
</comment>
<dbReference type="FunFam" id="1.20.1510.10:FF:000013">
    <property type="entry name" value="Cation efflux family protein"/>
    <property type="match status" value="1"/>
</dbReference>
<dbReference type="SUPFAM" id="SSF161111">
    <property type="entry name" value="Cation efflux protein transmembrane domain-like"/>
    <property type="match status" value="1"/>
</dbReference>
<dbReference type="Pfam" id="PF01545">
    <property type="entry name" value="Cation_efflux"/>
    <property type="match status" value="1"/>
</dbReference>
<dbReference type="InterPro" id="IPR036837">
    <property type="entry name" value="Cation_efflux_CTD_sf"/>
</dbReference>
<dbReference type="GO" id="GO:0008324">
    <property type="term" value="F:monoatomic cation transmembrane transporter activity"/>
    <property type="evidence" value="ECO:0007669"/>
    <property type="project" value="InterPro"/>
</dbReference>
<evidence type="ECO:0000256" key="8">
    <source>
        <dbReference type="SAM" id="MobiDB-lite"/>
    </source>
</evidence>
<comment type="similarity">
    <text evidence="2">Belongs to the cation diffusion facilitator (CDF) transporter (TC 2.A.4) family. SLC30A subfamily.</text>
</comment>
<sequence length="559" mass="60507">MSASPQPEIRPTSHDGVTRNDNQAFRLLLFSSNNPLHHHGAAVSVRAPLRVFSTQNNIIAARTWSIRQATTRMLTQPLWCRAHPPLSRPACAFGRRSGIVLLPRALQLRVSSSSSLSRLRHKNPSVSSSHSPVVSSSNALLCPVTRPTLVPSIAAATSATSVTLPPMTTQSRDHGGHGGHHHHHHHHGNVYLTSTDKHDAGVRITRLGLVANLAMAIGKFIGGYVFHSQALIADAYHALTDLVSDFLTLGTVAWSLKPPSERFPNGYGKIESIGALGVSGLLLCGGVFMGLNSGQVLLDQFYPQAAEAIAHVGALGHGHSHSHGVEAMGPSIHAAWLAAGSIVVKEWLYHATMKVATERKSSVLASNAIHHRIDSLTSIVALFTIGGTYLFQDASWLDPVGGLLISLMVIKAGWGNTKTSLLELADTNVDDDIKESVQKAAAKMLAKLEGGDAIKVRDVQGMKSGQNYLMDVEIAVPGAWSVSRTRQVEESIRTAVGEGVRGVKRLKVRFIPLEHEELTFTEEFIPADVTSRARPEPEDGEEDEHDHDHEHDHEPRKTR</sequence>
<keyword evidence="4" id="KW-0812">Transmembrane</keyword>
<dbReference type="KEGG" id="aluc:AKAW2_11858A"/>
<reference evidence="10" key="2">
    <citation type="submission" date="2021-02" db="EMBL/GenBank/DDBJ databases">
        <title>Aspergillus luchuensis mut. kawachii IFO 4304 genome sequence.</title>
        <authorList>
            <person name="Mori K."/>
            <person name="Kadooka C."/>
            <person name="Goto M."/>
            <person name="Futagami T."/>
        </authorList>
    </citation>
    <scope>NUCLEOTIDE SEQUENCE</scope>
    <source>
        <strain evidence="10">IFO 4308</strain>
    </source>
</reference>
<organism evidence="10 11">
    <name type="scientific">Aspergillus kawachii</name>
    <name type="common">White koji mold</name>
    <name type="synonym">Aspergillus awamori var. kawachi</name>
    <dbReference type="NCBI Taxonomy" id="1069201"/>
    <lineage>
        <taxon>Eukaryota</taxon>
        <taxon>Fungi</taxon>
        <taxon>Dikarya</taxon>
        <taxon>Ascomycota</taxon>
        <taxon>Pezizomycotina</taxon>
        <taxon>Eurotiomycetes</taxon>
        <taxon>Eurotiomycetidae</taxon>
        <taxon>Eurotiales</taxon>
        <taxon>Aspergillaceae</taxon>
        <taxon>Aspergillus</taxon>
        <taxon>Aspergillus subgen. Circumdati</taxon>
    </lineage>
</organism>
<dbReference type="Proteomes" id="UP000661280">
    <property type="component" value="Chromosome 1"/>
</dbReference>
<dbReference type="PANTHER" id="PTHR43840:SF15">
    <property type="entry name" value="MITOCHONDRIAL METAL TRANSPORTER 1-RELATED"/>
    <property type="match status" value="1"/>
</dbReference>
<keyword evidence="3" id="KW-0813">Transport</keyword>
<evidence type="ECO:0000256" key="2">
    <source>
        <dbReference type="ARBA" id="ARBA00008873"/>
    </source>
</evidence>
<dbReference type="PANTHER" id="PTHR43840">
    <property type="entry name" value="MITOCHONDRIAL METAL TRANSPORTER 1-RELATED"/>
    <property type="match status" value="1"/>
</dbReference>
<keyword evidence="6" id="KW-0406">Ion transport</keyword>
<gene>
    <name evidence="10" type="ORF">AKAW2_11858A</name>
</gene>
<reference evidence="10" key="1">
    <citation type="submission" date="2021-01" db="EMBL/GenBank/DDBJ databases">
        <authorList>
            <consortium name="Aspergillus luchuensis mut. kawachii IFO 4304 genome sequencing consortium"/>
            <person name="Kazuki M."/>
            <person name="Futagami T."/>
        </authorList>
    </citation>
    <scope>NUCLEOTIDE SEQUENCE</scope>
    <source>
        <strain evidence="10">IFO 4308</strain>
    </source>
</reference>
<dbReference type="GO" id="GO:0016020">
    <property type="term" value="C:membrane"/>
    <property type="evidence" value="ECO:0007669"/>
    <property type="project" value="UniProtKB-SubCell"/>
</dbReference>
<evidence type="ECO:0000256" key="7">
    <source>
        <dbReference type="ARBA" id="ARBA00023136"/>
    </source>
</evidence>
<feature type="compositionally biased region" description="Basic residues" evidence="8">
    <location>
        <begin position="177"/>
        <end position="188"/>
    </location>
</feature>
<evidence type="ECO:0000256" key="6">
    <source>
        <dbReference type="ARBA" id="ARBA00023065"/>
    </source>
</evidence>
<keyword evidence="7" id="KW-0472">Membrane</keyword>
<name>A0A7R7W1S3_ASPKA</name>
<dbReference type="EMBL" id="AP024425">
    <property type="protein sequence ID" value="BCR94812.1"/>
    <property type="molecule type" value="Genomic_DNA"/>
</dbReference>
<evidence type="ECO:0000259" key="9">
    <source>
        <dbReference type="Pfam" id="PF01545"/>
    </source>
</evidence>
<feature type="compositionally biased region" description="Basic and acidic residues" evidence="8">
    <location>
        <begin position="546"/>
        <end position="559"/>
    </location>
</feature>
<protein>
    <recommendedName>
        <fullName evidence="9">Cation efflux protein transmembrane domain-containing protein</fullName>
    </recommendedName>
</protein>
<dbReference type="FunFam" id="3.30.70.1350:FF:000010">
    <property type="entry name" value="Cation efflux family protein, putative"/>
    <property type="match status" value="1"/>
</dbReference>
<dbReference type="Gene3D" id="1.20.1510.10">
    <property type="entry name" value="Cation efflux protein transmembrane domain"/>
    <property type="match status" value="1"/>
</dbReference>
<dbReference type="InterPro" id="IPR002524">
    <property type="entry name" value="Cation_efflux"/>
</dbReference>
<feature type="region of interest" description="Disordered" evidence="8">
    <location>
        <begin position="524"/>
        <end position="559"/>
    </location>
</feature>
<dbReference type="InterPro" id="IPR058533">
    <property type="entry name" value="Cation_efflux_TM"/>
</dbReference>
<dbReference type="GO" id="GO:0005739">
    <property type="term" value="C:mitochondrion"/>
    <property type="evidence" value="ECO:0007669"/>
    <property type="project" value="UniProtKB-ARBA"/>
</dbReference>
<dbReference type="GO" id="GO:0030003">
    <property type="term" value="P:intracellular monoatomic cation homeostasis"/>
    <property type="evidence" value="ECO:0007669"/>
    <property type="project" value="UniProtKB-ARBA"/>
</dbReference>
<dbReference type="OrthoDB" id="435980at2759"/>
<dbReference type="InterPro" id="IPR027469">
    <property type="entry name" value="Cation_efflux_TMD_sf"/>
</dbReference>
<dbReference type="GeneID" id="64956137"/>